<feature type="transmembrane region" description="Helical" evidence="1">
    <location>
        <begin position="53"/>
        <end position="78"/>
    </location>
</feature>
<evidence type="ECO:0000313" key="3">
    <source>
        <dbReference type="Proteomes" id="UP001162972"/>
    </source>
</evidence>
<accession>A0AAD6NQA2</accession>
<comment type="caution">
    <text evidence="2">The sequence shown here is derived from an EMBL/GenBank/DDBJ whole genome shotgun (WGS) entry which is preliminary data.</text>
</comment>
<keyword evidence="1" id="KW-0472">Membrane</keyword>
<name>A0AAD6NQA2_9ROSI</name>
<organism evidence="2 3">
    <name type="scientific">Salix udensis</name>
    <dbReference type="NCBI Taxonomy" id="889485"/>
    <lineage>
        <taxon>Eukaryota</taxon>
        <taxon>Viridiplantae</taxon>
        <taxon>Streptophyta</taxon>
        <taxon>Embryophyta</taxon>
        <taxon>Tracheophyta</taxon>
        <taxon>Spermatophyta</taxon>
        <taxon>Magnoliopsida</taxon>
        <taxon>eudicotyledons</taxon>
        <taxon>Gunneridae</taxon>
        <taxon>Pentapetalae</taxon>
        <taxon>rosids</taxon>
        <taxon>fabids</taxon>
        <taxon>Malpighiales</taxon>
        <taxon>Salicaceae</taxon>
        <taxon>Saliceae</taxon>
        <taxon>Salix</taxon>
    </lineage>
</organism>
<keyword evidence="1" id="KW-0812">Transmembrane</keyword>
<proteinExistence type="predicted"/>
<keyword evidence="1" id="KW-1133">Transmembrane helix</keyword>
<dbReference type="Proteomes" id="UP001162972">
    <property type="component" value="Chromosome 14"/>
</dbReference>
<reference evidence="2 3" key="1">
    <citation type="journal article" date="2023" name="Int. J. Mol. Sci.">
        <title>De Novo Assembly and Annotation of 11 Diverse Shrub Willow (Salix) Genomes Reveals Novel Gene Organization in Sex-Linked Regions.</title>
        <authorList>
            <person name="Hyden B."/>
            <person name="Feng K."/>
            <person name="Yates T.B."/>
            <person name="Jawdy S."/>
            <person name="Cereghino C."/>
            <person name="Smart L.B."/>
            <person name="Muchero W."/>
        </authorList>
    </citation>
    <scope>NUCLEOTIDE SEQUENCE [LARGE SCALE GENOMIC DNA]</scope>
    <source>
        <tissue evidence="2">Shoot tip</tissue>
    </source>
</reference>
<dbReference type="AlphaFoldDB" id="A0AAD6NQA2"/>
<dbReference type="EMBL" id="JAPFFJ010000019">
    <property type="protein sequence ID" value="KAJ6401424.1"/>
    <property type="molecule type" value="Genomic_DNA"/>
</dbReference>
<gene>
    <name evidence="2" type="ORF">OIU84_016772</name>
</gene>
<evidence type="ECO:0000313" key="2">
    <source>
        <dbReference type="EMBL" id="KAJ6401424.1"/>
    </source>
</evidence>
<protein>
    <submittedName>
        <fullName evidence="2">Uncharacterized protein</fullName>
    </submittedName>
</protein>
<keyword evidence="3" id="KW-1185">Reference proteome</keyword>
<sequence length="88" mass="10042">MRSTERTENGARTILNTAERPFHLRALFISRTRMGNSAPFMPPNMLSSATRGLFPMFCTLLLNLASLRHMILSVLWMLRILVGICMVF</sequence>
<evidence type="ECO:0000256" key="1">
    <source>
        <dbReference type="SAM" id="Phobius"/>
    </source>
</evidence>